<dbReference type="Proteomes" id="UP000198897">
    <property type="component" value="Unassembled WGS sequence"/>
</dbReference>
<dbReference type="InterPro" id="IPR004477">
    <property type="entry name" value="ComEC_N"/>
</dbReference>
<evidence type="ECO:0000313" key="9">
    <source>
        <dbReference type="Proteomes" id="UP000198897"/>
    </source>
</evidence>
<dbReference type="Pfam" id="PF13567">
    <property type="entry name" value="DUF4131"/>
    <property type="match status" value="1"/>
</dbReference>
<dbReference type="PANTHER" id="PTHR30619">
    <property type="entry name" value="DNA INTERNALIZATION/COMPETENCE PROTEIN COMEC/REC2"/>
    <property type="match status" value="1"/>
</dbReference>
<dbReference type="AlphaFoldDB" id="A0A1I2JGY4"/>
<evidence type="ECO:0000256" key="2">
    <source>
        <dbReference type="ARBA" id="ARBA00022475"/>
    </source>
</evidence>
<organism evidence="8 9">
    <name type="scientific">Halobacillus alkaliphilus</name>
    <dbReference type="NCBI Taxonomy" id="396056"/>
    <lineage>
        <taxon>Bacteria</taxon>
        <taxon>Bacillati</taxon>
        <taxon>Bacillota</taxon>
        <taxon>Bacilli</taxon>
        <taxon>Bacillales</taxon>
        <taxon>Bacillaceae</taxon>
        <taxon>Halobacillus</taxon>
    </lineage>
</organism>
<keyword evidence="9" id="KW-1185">Reference proteome</keyword>
<dbReference type="Pfam" id="PF03772">
    <property type="entry name" value="Competence"/>
    <property type="match status" value="1"/>
</dbReference>
<keyword evidence="4 6" id="KW-1133">Transmembrane helix</keyword>
<feature type="transmembrane region" description="Helical" evidence="6">
    <location>
        <begin position="273"/>
        <end position="297"/>
    </location>
</feature>
<dbReference type="Pfam" id="PF00753">
    <property type="entry name" value="Lactamase_B"/>
    <property type="match status" value="1"/>
</dbReference>
<dbReference type="InterPro" id="IPR025405">
    <property type="entry name" value="DUF4131"/>
</dbReference>
<dbReference type="Gene3D" id="3.60.15.10">
    <property type="entry name" value="Ribonuclease Z/Hydroxyacylglutathione hydrolase-like"/>
    <property type="match status" value="1"/>
</dbReference>
<feature type="transmembrane region" description="Helical" evidence="6">
    <location>
        <begin position="233"/>
        <end position="253"/>
    </location>
</feature>
<dbReference type="GO" id="GO:0005886">
    <property type="term" value="C:plasma membrane"/>
    <property type="evidence" value="ECO:0007669"/>
    <property type="project" value="UniProtKB-SubCell"/>
</dbReference>
<dbReference type="NCBIfam" id="TIGR00361">
    <property type="entry name" value="ComEC_Rec2"/>
    <property type="match status" value="1"/>
</dbReference>
<dbReference type="SMART" id="SM00849">
    <property type="entry name" value="Lactamase_B"/>
    <property type="match status" value="1"/>
</dbReference>
<evidence type="ECO:0000256" key="1">
    <source>
        <dbReference type="ARBA" id="ARBA00004651"/>
    </source>
</evidence>
<evidence type="ECO:0000256" key="3">
    <source>
        <dbReference type="ARBA" id="ARBA00022692"/>
    </source>
</evidence>
<dbReference type="PANTHER" id="PTHR30619:SF1">
    <property type="entry name" value="RECOMBINATION PROTEIN 2"/>
    <property type="match status" value="1"/>
</dbReference>
<evidence type="ECO:0000256" key="5">
    <source>
        <dbReference type="ARBA" id="ARBA00023136"/>
    </source>
</evidence>
<keyword evidence="5 6" id="KW-0472">Membrane</keyword>
<dbReference type="NCBIfam" id="TIGR00360">
    <property type="entry name" value="ComEC_N-term"/>
    <property type="match status" value="1"/>
</dbReference>
<proteinExistence type="predicted"/>
<dbReference type="RefSeq" id="WP_089749051.1">
    <property type="nucleotide sequence ID" value="NZ_FOOG01000001.1"/>
</dbReference>
<feature type="transmembrane region" description="Helical" evidence="6">
    <location>
        <begin position="328"/>
        <end position="347"/>
    </location>
</feature>
<keyword evidence="3 6" id="KW-0812">Transmembrane</keyword>
<feature type="domain" description="Metallo-beta-lactamase" evidence="7">
    <location>
        <begin position="510"/>
        <end position="702"/>
    </location>
</feature>
<evidence type="ECO:0000313" key="8">
    <source>
        <dbReference type="EMBL" id="SFF53250.1"/>
    </source>
</evidence>
<feature type="transmembrane region" description="Helical" evidence="6">
    <location>
        <begin position="304"/>
        <end position="322"/>
    </location>
</feature>
<feature type="transmembrane region" description="Helical" evidence="6">
    <location>
        <begin position="359"/>
        <end position="377"/>
    </location>
</feature>
<dbReference type="EMBL" id="FOOG01000001">
    <property type="protein sequence ID" value="SFF53250.1"/>
    <property type="molecule type" value="Genomic_DNA"/>
</dbReference>
<reference evidence="9" key="1">
    <citation type="submission" date="2016-10" db="EMBL/GenBank/DDBJ databases">
        <authorList>
            <person name="Varghese N."/>
            <person name="Submissions S."/>
        </authorList>
    </citation>
    <scope>NUCLEOTIDE SEQUENCE [LARGE SCALE GENOMIC DNA]</scope>
    <source>
        <strain evidence="9">FP5</strain>
    </source>
</reference>
<feature type="transmembrane region" description="Helical" evidence="6">
    <location>
        <begin position="474"/>
        <end position="497"/>
    </location>
</feature>
<comment type="subcellular location">
    <subcellularLocation>
        <location evidence="1">Cell membrane</location>
        <topology evidence="1">Multi-pass membrane protein</topology>
    </subcellularLocation>
</comment>
<dbReference type="GO" id="GO:0030420">
    <property type="term" value="P:establishment of competence for transformation"/>
    <property type="evidence" value="ECO:0007669"/>
    <property type="project" value="InterPro"/>
</dbReference>
<evidence type="ECO:0000259" key="7">
    <source>
        <dbReference type="SMART" id="SM00849"/>
    </source>
</evidence>
<protein>
    <submittedName>
        <fullName evidence="8">Competence protein ComEC</fullName>
    </submittedName>
</protein>
<feature type="transmembrane region" description="Helical" evidence="6">
    <location>
        <begin position="12"/>
        <end position="40"/>
    </location>
</feature>
<dbReference type="OrthoDB" id="9761531at2"/>
<dbReference type="InterPro" id="IPR036866">
    <property type="entry name" value="RibonucZ/Hydroxyglut_hydro"/>
</dbReference>
<evidence type="ECO:0000256" key="6">
    <source>
        <dbReference type="SAM" id="Phobius"/>
    </source>
</evidence>
<feature type="transmembrane region" description="Helical" evidence="6">
    <location>
        <begin position="46"/>
        <end position="63"/>
    </location>
</feature>
<dbReference type="SUPFAM" id="SSF56281">
    <property type="entry name" value="Metallo-hydrolase/oxidoreductase"/>
    <property type="match status" value="1"/>
</dbReference>
<sequence>MIGKGRWHIPVTAFVLGGVLVRLSGMPFWLLGSIVIGWIFFIRKSWPYMVVLICFCLFGYYYLSPLTPASIKPGPTGLLSAIISSDVKETPQTIQMEVTLQDSQEKAMVILFNNQMEPGTRPHNWHHGAVCSLKGSIKEIDKATNPGQFNYQAFLANQEIYSQIEIEGTDGLSCNDRSILSYVYEWRKNLMGHVENVVDAQAYPWMAALIFGESKHLKESTIEWFRDFNLSHILAISGLHVGLTIGGLYFLIYRTGLGTIEQARLLVILMLPGYSFLAGAAPSVVRASLMAFLILIFRKINVKIPITDLLSLVAISLLLLSPGYFTNIGFQFSFLVTMSLIYSLPIIERSPFVVVQSAYISLISQLSILPIQLSYFYEFNPLSLFANLIIVPYFSFIVIPLLLLLFCVCLITPEIAFWLSKIIIYPHEKILHTLQSIGTPFNIQWTVGELEPLYIVLYLIAFGFMMKEWVKERLFRGFTAGSIAVCVLLFFSVLPYFSPSGKVTMLDIGQGDCFVVELPYRRGVMIVDAGGPPVFSKDKNKTVEQIITPYLKSRGIRSIDGIFVSHKDVDHSGSVQAMVETFRVSKLFVSDYYEADEKGVEIVRVSPEDRILIANHSFRVLHPKDDSGNPNNNSLVIWSEIGGLTWLFTGDISTENEEELMESYPGIQADVLKVAHHGSNTSSSEEWVKWLQPRINLISAGRENRYGHPHREVTQRLEEYGSLYVTKDHGAVQYTFSGSSGTFSTFLPYNASRE</sequence>
<evidence type="ECO:0000256" key="4">
    <source>
        <dbReference type="ARBA" id="ARBA00022989"/>
    </source>
</evidence>
<dbReference type="InterPro" id="IPR035681">
    <property type="entry name" value="ComA-like_MBL"/>
</dbReference>
<keyword evidence="2" id="KW-1003">Cell membrane</keyword>
<accession>A0A1I2JGY4</accession>
<feature type="transmembrane region" description="Helical" evidence="6">
    <location>
        <begin position="389"/>
        <end position="411"/>
    </location>
</feature>
<name>A0A1I2JGY4_9BACI</name>
<gene>
    <name evidence="8" type="ORF">SAMN05216353_10192</name>
</gene>
<dbReference type="InterPro" id="IPR052159">
    <property type="entry name" value="Competence_DNA_uptake"/>
</dbReference>
<dbReference type="InterPro" id="IPR001279">
    <property type="entry name" value="Metallo-B-lactamas"/>
</dbReference>
<dbReference type="CDD" id="cd07731">
    <property type="entry name" value="ComA-like_MBL-fold"/>
    <property type="match status" value="1"/>
</dbReference>
<dbReference type="InterPro" id="IPR004797">
    <property type="entry name" value="Competence_ComEC/Rec2"/>
</dbReference>